<feature type="transmembrane region" description="Helical" evidence="1">
    <location>
        <begin position="102"/>
        <end position="119"/>
    </location>
</feature>
<evidence type="ECO:0000313" key="2">
    <source>
        <dbReference type="EMBL" id="OGM06349.1"/>
    </source>
</evidence>
<evidence type="ECO:0000256" key="1">
    <source>
        <dbReference type="SAM" id="Phobius"/>
    </source>
</evidence>
<keyword evidence="1" id="KW-0472">Membrane</keyword>
<proteinExistence type="predicted"/>
<evidence type="ECO:0000313" key="3">
    <source>
        <dbReference type="Proteomes" id="UP000177737"/>
    </source>
</evidence>
<organism evidence="2 3">
    <name type="scientific">Candidatus Woesebacteria bacterium GWC1_42_13</name>
    <dbReference type="NCBI Taxonomy" id="1802475"/>
    <lineage>
        <taxon>Bacteria</taxon>
        <taxon>Candidatus Woeseibacteriota</taxon>
    </lineage>
</organism>
<comment type="caution">
    <text evidence="2">The sequence shown here is derived from an EMBL/GenBank/DDBJ whole genome shotgun (WGS) entry which is preliminary data.</text>
</comment>
<accession>A0A1F7WV69</accession>
<name>A0A1F7WV69_9BACT</name>
<sequence>MKSPKLAILYGLLVWTIPFIVAIFIFPIRESNRPLFESIMPVAVVFATVIFAVLYSKKIGISSPKEGFYLGLTWILISLVIDVLMFSWGPMKMTLRAYIDDIGITYLMIPIITKGFGYLKK</sequence>
<gene>
    <name evidence="2" type="ORF">A2129_02095</name>
</gene>
<feature type="transmembrane region" description="Helical" evidence="1">
    <location>
        <begin position="7"/>
        <end position="26"/>
    </location>
</feature>
<dbReference type="AlphaFoldDB" id="A0A1F7WV69"/>
<feature type="transmembrane region" description="Helical" evidence="1">
    <location>
        <begin position="38"/>
        <end position="56"/>
    </location>
</feature>
<keyword evidence="1" id="KW-1133">Transmembrane helix</keyword>
<keyword evidence="1" id="KW-0812">Transmembrane</keyword>
<dbReference type="EMBL" id="MGFN01000032">
    <property type="protein sequence ID" value="OGM06349.1"/>
    <property type="molecule type" value="Genomic_DNA"/>
</dbReference>
<dbReference type="Proteomes" id="UP000177737">
    <property type="component" value="Unassembled WGS sequence"/>
</dbReference>
<protein>
    <submittedName>
        <fullName evidence="2">Uncharacterized protein</fullName>
    </submittedName>
</protein>
<reference evidence="2 3" key="1">
    <citation type="journal article" date="2016" name="Nat. Commun.">
        <title>Thousands of microbial genomes shed light on interconnected biogeochemical processes in an aquifer system.</title>
        <authorList>
            <person name="Anantharaman K."/>
            <person name="Brown C.T."/>
            <person name="Hug L.A."/>
            <person name="Sharon I."/>
            <person name="Castelle C.J."/>
            <person name="Probst A.J."/>
            <person name="Thomas B.C."/>
            <person name="Singh A."/>
            <person name="Wilkins M.J."/>
            <person name="Karaoz U."/>
            <person name="Brodie E.L."/>
            <person name="Williams K.H."/>
            <person name="Hubbard S.S."/>
            <person name="Banfield J.F."/>
        </authorList>
    </citation>
    <scope>NUCLEOTIDE SEQUENCE [LARGE SCALE GENOMIC DNA]</scope>
</reference>
<feature type="transmembrane region" description="Helical" evidence="1">
    <location>
        <begin position="68"/>
        <end position="90"/>
    </location>
</feature>